<keyword evidence="4" id="KW-1185">Reference proteome</keyword>
<comment type="caution">
    <text evidence="3">The sequence shown here is derived from an EMBL/GenBank/DDBJ whole genome shotgun (WGS) entry which is preliminary data.</text>
</comment>
<keyword evidence="2" id="KW-0472">Membrane</keyword>
<reference evidence="3 4" key="1">
    <citation type="submission" date="2024-03" db="EMBL/GenBank/DDBJ databases">
        <title>Novel Streptomyces species of biotechnological and ecological value are a feature of Machair soil.</title>
        <authorList>
            <person name="Prole J.R."/>
            <person name="Goodfellow M."/>
            <person name="Allenby N."/>
            <person name="Ward A.C."/>
        </authorList>
    </citation>
    <scope>NUCLEOTIDE SEQUENCE [LARGE SCALE GENOMIC DNA]</scope>
    <source>
        <strain evidence="3 4">MS1.HAVA.3</strain>
    </source>
</reference>
<evidence type="ECO:0000256" key="2">
    <source>
        <dbReference type="SAM" id="Phobius"/>
    </source>
</evidence>
<keyword evidence="2" id="KW-1133">Transmembrane helix</keyword>
<feature type="transmembrane region" description="Helical" evidence="2">
    <location>
        <begin position="17"/>
        <end position="38"/>
    </location>
</feature>
<evidence type="ECO:0000313" key="4">
    <source>
        <dbReference type="Proteomes" id="UP001382904"/>
    </source>
</evidence>
<evidence type="ECO:0000313" key="3">
    <source>
        <dbReference type="EMBL" id="MEJ8640804.1"/>
    </source>
</evidence>
<name>A0ABU8TYV0_9ACTN</name>
<proteinExistence type="predicted"/>
<dbReference type="Proteomes" id="UP001382904">
    <property type="component" value="Unassembled WGS sequence"/>
</dbReference>
<sequence>MNDTSRWTLVNDRVLELALGLALILVGLFRVLLPILGVSGPWSSTDSRTVRVDDAAQLADATASAALTLRGTGHAEMVLTDPGLGDRLLLALPGPRAACWSSPSSPFSCGWPAPSGPATSSCPGTRGASPSSPRPSPCWAPSFPSST</sequence>
<feature type="region of interest" description="Disordered" evidence="1">
    <location>
        <begin position="102"/>
        <end position="147"/>
    </location>
</feature>
<gene>
    <name evidence="3" type="ORF">WKI68_03735</name>
</gene>
<accession>A0ABU8TYV0</accession>
<keyword evidence="2" id="KW-0812">Transmembrane</keyword>
<organism evidence="3 4">
    <name type="scientific">Streptomyces caledonius</name>
    <dbReference type="NCBI Taxonomy" id="3134107"/>
    <lineage>
        <taxon>Bacteria</taxon>
        <taxon>Bacillati</taxon>
        <taxon>Actinomycetota</taxon>
        <taxon>Actinomycetes</taxon>
        <taxon>Kitasatosporales</taxon>
        <taxon>Streptomycetaceae</taxon>
        <taxon>Streptomyces</taxon>
    </lineage>
</organism>
<evidence type="ECO:0000256" key="1">
    <source>
        <dbReference type="SAM" id="MobiDB-lite"/>
    </source>
</evidence>
<protein>
    <submittedName>
        <fullName evidence="3">Uncharacterized protein</fullName>
    </submittedName>
</protein>
<dbReference type="EMBL" id="JBBKAM010000002">
    <property type="protein sequence ID" value="MEJ8640804.1"/>
    <property type="molecule type" value="Genomic_DNA"/>
</dbReference>